<comment type="similarity">
    <text evidence="1">Belongs to the class IV-like SAM-binding methyltransferase superfamily. RNA methyltransferase TrmH family.</text>
</comment>
<accession>A0A9X5GTT9</accession>
<sequence>MITSLTNGRVKQLVALQEKSHVRNKERLFVAEGIKMFEEAPTDRIREVYLSKGLWEQLGAESRYGSVWEKLAECERQGIKVEQTSEEVFRRISDTRTPQGILFVAEQFSYFPEELLERAGKRWKNGGRPPLFLLTEDIQDPGNLGTMLRTGEGAGVDGVIMSKGTVDVYNPKTIRSTMGSLYRVPFAYTDSLEQVIGLLRERGVLVYAAHLKGEKYFDEIAYEGGSAFLVGNEGKGLKEETAGLADAYLKIPMEGMLESLNAAVAAALLLYQASGYVRKARLLAANS</sequence>
<dbReference type="InterPro" id="IPR029064">
    <property type="entry name" value="Ribosomal_eL30-like_sf"/>
</dbReference>
<dbReference type="Gene3D" id="3.30.1330.30">
    <property type="match status" value="1"/>
</dbReference>
<dbReference type="SUPFAM" id="SSF55315">
    <property type="entry name" value="L30e-like"/>
    <property type="match status" value="1"/>
</dbReference>
<dbReference type="Gene3D" id="3.40.1280.10">
    <property type="match status" value="1"/>
</dbReference>
<dbReference type="Pfam" id="PF00588">
    <property type="entry name" value="SpoU_methylase"/>
    <property type="match status" value="1"/>
</dbReference>
<keyword evidence="3" id="KW-0808">Transferase</keyword>
<gene>
    <name evidence="5" type="ORF">D5281_17675</name>
</gene>
<dbReference type="GO" id="GO:0008173">
    <property type="term" value="F:RNA methyltransferase activity"/>
    <property type="evidence" value="ECO:0007669"/>
    <property type="project" value="InterPro"/>
</dbReference>
<dbReference type="InterPro" id="IPR001537">
    <property type="entry name" value="SpoU_MeTrfase"/>
</dbReference>
<feature type="domain" description="RNA 2-O ribose methyltransferase substrate binding" evidence="4">
    <location>
        <begin position="30"/>
        <end position="111"/>
    </location>
</feature>
<dbReference type="PANTHER" id="PTHR43191">
    <property type="entry name" value="RRNA METHYLTRANSFERASE 3"/>
    <property type="match status" value="1"/>
</dbReference>
<dbReference type="EMBL" id="QZDT01000036">
    <property type="protein sequence ID" value="NBJ94361.1"/>
    <property type="molecule type" value="Genomic_DNA"/>
</dbReference>
<dbReference type="InterPro" id="IPR029028">
    <property type="entry name" value="Alpha/beta_knot_MTases"/>
</dbReference>
<evidence type="ECO:0000256" key="1">
    <source>
        <dbReference type="ARBA" id="ARBA00007228"/>
    </source>
</evidence>
<dbReference type="SMART" id="SM00967">
    <property type="entry name" value="SpoU_sub_bind"/>
    <property type="match status" value="1"/>
</dbReference>
<dbReference type="Proteomes" id="UP001154420">
    <property type="component" value="Unassembled WGS sequence"/>
</dbReference>
<dbReference type="GO" id="GO:0006396">
    <property type="term" value="P:RNA processing"/>
    <property type="evidence" value="ECO:0007669"/>
    <property type="project" value="InterPro"/>
</dbReference>
<protein>
    <submittedName>
        <fullName evidence="5">RNA methyltransferase</fullName>
    </submittedName>
</protein>
<dbReference type="AlphaFoldDB" id="A0A9X5GTT9"/>
<reference evidence="5" key="1">
    <citation type="submission" date="2018-09" db="EMBL/GenBank/DDBJ databases">
        <title>Murine metabolic-syndrome-specific gut microbial biobank.</title>
        <authorList>
            <person name="Liu C."/>
        </authorList>
    </citation>
    <scope>NUCLEOTIDE SEQUENCE</scope>
    <source>
        <strain evidence="5">D42-62</strain>
    </source>
</reference>
<dbReference type="GO" id="GO:0032259">
    <property type="term" value="P:methylation"/>
    <property type="evidence" value="ECO:0007669"/>
    <property type="project" value="UniProtKB-KW"/>
</dbReference>
<proteinExistence type="inferred from homology"/>
<evidence type="ECO:0000313" key="5">
    <source>
        <dbReference type="EMBL" id="NBJ94361.1"/>
    </source>
</evidence>
<dbReference type="SUPFAM" id="SSF75217">
    <property type="entry name" value="alpha/beta knot"/>
    <property type="match status" value="1"/>
</dbReference>
<dbReference type="OrthoDB" id="9785673at2"/>
<evidence type="ECO:0000259" key="4">
    <source>
        <dbReference type="SMART" id="SM00967"/>
    </source>
</evidence>
<dbReference type="InterPro" id="IPR051259">
    <property type="entry name" value="rRNA_Methyltransferase"/>
</dbReference>
<dbReference type="InterPro" id="IPR053888">
    <property type="entry name" value="MRM3-like_sub_bind"/>
</dbReference>
<dbReference type="Pfam" id="PF22435">
    <property type="entry name" value="MRM3-like_sub_bind"/>
    <property type="match status" value="1"/>
</dbReference>
<organism evidence="5 6">
    <name type="scientific">Parablautia muri</name>
    <dbReference type="NCBI Taxonomy" id="2320879"/>
    <lineage>
        <taxon>Bacteria</taxon>
        <taxon>Bacillati</taxon>
        <taxon>Bacillota</taxon>
        <taxon>Clostridia</taxon>
        <taxon>Lachnospirales</taxon>
        <taxon>Lachnospiraceae</taxon>
        <taxon>Parablautia</taxon>
    </lineage>
</organism>
<keyword evidence="2 5" id="KW-0489">Methyltransferase</keyword>
<dbReference type="InterPro" id="IPR013123">
    <property type="entry name" value="SpoU_subst-bd"/>
</dbReference>
<dbReference type="InterPro" id="IPR029026">
    <property type="entry name" value="tRNA_m1G_MTases_N"/>
</dbReference>
<evidence type="ECO:0000313" key="6">
    <source>
        <dbReference type="Proteomes" id="UP001154420"/>
    </source>
</evidence>
<evidence type="ECO:0000256" key="3">
    <source>
        <dbReference type="ARBA" id="ARBA00022679"/>
    </source>
</evidence>
<dbReference type="GO" id="GO:0005737">
    <property type="term" value="C:cytoplasm"/>
    <property type="evidence" value="ECO:0007669"/>
    <property type="project" value="UniProtKB-ARBA"/>
</dbReference>
<dbReference type="CDD" id="cd18095">
    <property type="entry name" value="SpoU-like_rRNA-MTase"/>
    <property type="match status" value="1"/>
</dbReference>
<dbReference type="PANTHER" id="PTHR43191:SF2">
    <property type="entry name" value="RRNA METHYLTRANSFERASE 3, MITOCHONDRIAL"/>
    <property type="match status" value="1"/>
</dbReference>
<dbReference type="GO" id="GO:0003723">
    <property type="term" value="F:RNA binding"/>
    <property type="evidence" value="ECO:0007669"/>
    <property type="project" value="InterPro"/>
</dbReference>
<name>A0A9X5GTT9_9FIRM</name>
<evidence type="ECO:0000256" key="2">
    <source>
        <dbReference type="ARBA" id="ARBA00022603"/>
    </source>
</evidence>
<dbReference type="RefSeq" id="WP_160561396.1">
    <property type="nucleotide sequence ID" value="NZ_QZDT01000036.1"/>
</dbReference>
<keyword evidence="6" id="KW-1185">Reference proteome</keyword>
<comment type="caution">
    <text evidence="5">The sequence shown here is derived from an EMBL/GenBank/DDBJ whole genome shotgun (WGS) entry which is preliminary data.</text>
</comment>